<dbReference type="Proteomes" id="UP000477386">
    <property type="component" value="Unassembled WGS sequence"/>
</dbReference>
<dbReference type="AlphaFoldDB" id="A0A6M0IBJ7"/>
<comment type="caution">
    <text evidence="1">The sequence shown here is derived from an EMBL/GenBank/DDBJ whole genome shotgun (WGS) entry which is preliminary data.</text>
</comment>
<dbReference type="RefSeq" id="WP_164034822.1">
    <property type="nucleotide sequence ID" value="NZ_JAAGNZ010000001.1"/>
</dbReference>
<gene>
    <name evidence="1" type="ORF">GK091_01255</name>
</gene>
<keyword evidence="2" id="KW-1185">Reference proteome</keyword>
<reference evidence="1 2" key="1">
    <citation type="submission" date="2020-02" db="EMBL/GenBank/DDBJ databases">
        <title>Draft genome sequence of two Spirosoma agri KCTC 52727 and Spirosoma terrae KCTC 52035.</title>
        <authorList>
            <person name="Rojas J."/>
            <person name="Ambika Manirajan B."/>
            <person name="Ratering S."/>
            <person name="Suarez C."/>
            <person name="Schnell S."/>
        </authorList>
    </citation>
    <scope>NUCLEOTIDE SEQUENCE [LARGE SCALE GENOMIC DNA]</scope>
    <source>
        <strain evidence="1 2">KCTC 52727</strain>
    </source>
</reference>
<sequence length="64" mass="7316">MQQPIHLHLYYQGRKLGGVRLPSIPRVGEKVSDANRFLTIRDVVYVVCPDGDLDEIQLHCLLDD</sequence>
<evidence type="ECO:0000313" key="1">
    <source>
        <dbReference type="EMBL" id="NEU65494.1"/>
    </source>
</evidence>
<proteinExistence type="predicted"/>
<evidence type="ECO:0000313" key="2">
    <source>
        <dbReference type="Proteomes" id="UP000477386"/>
    </source>
</evidence>
<accession>A0A6M0IBJ7</accession>
<organism evidence="1 2">
    <name type="scientific">Spirosoma agri</name>
    <dbReference type="NCBI Taxonomy" id="1987381"/>
    <lineage>
        <taxon>Bacteria</taxon>
        <taxon>Pseudomonadati</taxon>
        <taxon>Bacteroidota</taxon>
        <taxon>Cytophagia</taxon>
        <taxon>Cytophagales</taxon>
        <taxon>Cytophagaceae</taxon>
        <taxon>Spirosoma</taxon>
    </lineage>
</organism>
<name>A0A6M0IBJ7_9BACT</name>
<protein>
    <submittedName>
        <fullName evidence="1">Uncharacterized protein</fullName>
    </submittedName>
</protein>
<dbReference type="EMBL" id="JAAGNZ010000001">
    <property type="protein sequence ID" value="NEU65494.1"/>
    <property type="molecule type" value="Genomic_DNA"/>
</dbReference>